<feature type="region of interest" description="Disordered" evidence="10">
    <location>
        <begin position="614"/>
        <end position="697"/>
    </location>
</feature>
<reference evidence="12" key="1">
    <citation type="submission" date="2021-01" db="EMBL/GenBank/DDBJ databases">
        <authorList>
            <person name="Corre E."/>
            <person name="Pelletier E."/>
            <person name="Niang G."/>
            <person name="Scheremetjew M."/>
            <person name="Finn R."/>
            <person name="Kale V."/>
            <person name="Holt S."/>
            <person name="Cochrane G."/>
            <person name="Meng A."/>
            <person name="Brown T."/>
            <person name="Cohen L."/>
        </authorList>
    </citation>
    <scope>NUCLEOTIDE SEQUENCE</scope>
    <source>
        <strain evidence="12">WS</strain>
    </source>
</reference>
<comment type="catalytic activity">
    <reaction evidence="7">
        <text>L-threonyl-[protein] + ATP = O-phospho-L-threonyl-[protein] + ADP + H(+)</text>
        <dbReference type="Rhea" id="RHEA:46608"/>
        <dbReference type="Rhea" id="RHEA-COMP:11060"/>
        <dbReference type="Rhea" id="RHEA-COMP:11605"/>
        <dbReference type="ChEBI" id="CHEBI:15378"/>
        <dbReference type="ChEBI" id="CHEBI:30013"/>
        <dbReference type="ChEBI" id="CHEBI:30616"/>
        <dbReference type="ChEBI" id="CHEBI:61977"/>
        <dbReference type="ChEBI" id="CHEBI:456216"/>
        <dbReference type="EC" id="2.7.11.1"/>
    </reaction>
</comment>
<feature type="compositionally biased region" description="Basic and acidic residues" evidence="10">
    <location>
        <begin position="568"/>
        <end position="580"/>
    </location>
</feature>
<keyword evidence="2" id="KW-0723">Serine/threonine-protein kinase</keyword>
<evidence type="ECO:0000256" key="5">
    <source>
        <dbReference type="ARBA" id="ARBA00022777"/>
    </source>
</evidence>
<feature type="compositionally biased region" description="Basic residues" evidence="10">
    <location>
        <begin position="830"/>
        <end position="840"/>
    </location>
</feature>
<evidence type="ECO:0000256" key="7">
    <source>
        <dbReference type="ARBA" id="ARBA00047899"/>
    </source>
</evidence>
<evidence type="ECO:0000259" key="11">
    <source>
        <dbReference type="PROSITE" id="PS50011"/>
    </source>
</evidence>
<gene>
    <name evidence="12" type="ORF">PCOS0759_LOCUS2456</name>
</gene>
<feature type="region of interest" description="Disordered" evidence="10">
    <location>
        <begin position="205"/>
        <end position="233"/>
    </location>
</feature>
<sequence length="1115" mass="125354">MRMKKRSSAQNNDSNLRHWPATKRTRDGTNNGTAATVTRGATTTPTVVAATTSIPSSGSTAATVVNQHNPSAHLKTLRHLGSGSYAQAYLAQHPLTNHLYVIKRIPLQILTREEKKETMREVEILRRFVCGGHVNIVKYYYYRIRRSEDSLMGRSATSAAMDDDDDSDSDNDISVTDMEAAKDIYGGVKRRKRIDDTHDASSSVVLDSISGEANGAAPEDAGSENSDSDDSAFGSDKHLDIVMEYCDRGNLEEYLREREGKLLSESEIMHIFVQIASALCYVHEKKILHRDLKAQNVFLSSRLEGGSISHMPKNHSKHSHHNHLIVKLGDFGISKILDGTQVLARTMVGTPYYLSPELVNDEPYGMKSDIWSLGCILYNLCTLKHAWEGRNLPALVLKIVSKDYEPIASHYSDELKGIVHRLLQKDPNKRPTIQELMGIPHMRYHKREFMKEIEPLTGSSAEQTQKSAQVLPATTNNSGSSKLVSSTLARLKALRQRSKNRLGVVQPPQPQQRTQHTTRPRSKSSGVMTQSSTSAQSKRRTRSTTHDARNNHDSEAGVDPSSPATIRCKLDFSSDDEHSLLKIPKGSPSESSNAEPLSPAPTLVRISLADQEDSFDSSSSFSSSSQHTDDFEDDTETNSALSASPPLAEKHHRLANRRDPSSIPQVVRVSTKPPFFDRGTSNTSVSARNDPPPRNARKTAIFASSPVNSAASFDSFEDMYIQAEDVTEEEKQYISTWYSKYQNMIQDIQSELQEPEEKVDLSTIRKQEESHAKEQQRESRINQRRVFYRDMLLKQHRILQENNNRAVGKHSRFSPPQHKKYDASSLEKEKHKKKRHKKHSYGGGRVALVGPNFDERRKLFLKEKKQQRLREKEVERKRKKQHQSRLKNIQSRIKLDRPKKSARRSITQDDFSSSGADVTDDSIPRSNPSSIDSSASVVSSKTPNMGDVSPSVAVEDSPGARPDQKRMSKNRDMFREFLRRKRQQTNKENRASKEIAVELVLPSSTNAALRKHAEELAPAAKQEAVRSQFPNIELVIPDTHHWMDEVKATNGSTTSNGNMEHIFISKRGSITLQQSNDKSAEDATTQIPQERFVALRLDANPPTPREVAQRHRDDE</sequence>
<evidence type="ECO:0000256" key="9">
    <source>
        <dbReference type="PROSITE-ProRule" id="PRU10141"/>
    </source>
</evidence>
<feature type="region of interest" description="Disordered" evidence="10">
    <location>
        <begin position="457"/>
        <end position="486"/>
    </location>
</feature>
<feature type="compositionally biased region" description="Basic and acidic residues" evidence="10">
    <location>
        <begin position="544"/>
        <end position="555"/>
    </location>
</feature>
<keyword evidence="4 9" id="KW-0547">Nucleotide-binding</keyword>
<dbReference type="Gene3D" id="1.10.510.10">
    <property type="entry name" value="Transferase(Phosphotransferase) domain 1"/>
    <property type="match status" value="1"/>
</dbReference>
<dbReference type="InterPro" id="IPR011009">
    <property type="entry name" value="Kinase-like_dom_sf"/>
</dbReference>
<dbReference type="SUPFAM" id="SSF56112">
    <property type="entry name" value="Protein kinase-like (PK-like)"/>
    <property type="match status" value="1"/>
</dbReference>
<evidence type="ECO:0000256" key="4">
    <source>
        <dbReference type="ARBA" id="ARBA00022741"/>
    </source>
</evidence>
<feature type="binding site" evidence="9">
    <location>
        <position position="103"/>
    </location>
    <ligand>
        <name>ATP</name>
        <dbReference type="ChEBI" id="CHEBI:30616"/>
    </ligand>
</feature>
<feature type="domain" description="Protein kinase" evidence="11">
    <location>
        <begin position="74"/>
        <end position="444"/>
    </location>
</feature>
<evidence type="ECO:0000256" key="1">
    <source>
        <dbReference type="ARBA" id="ARBA00012513"/>
    </source>
</evidence>
<feature type="region of interest" description="Disordered" evidence="10">
    <location>
        <begin position="1096"/>
        <end position="1115"/>
    </location>
</feature>
<proteinExistence type="predicted"/>
<protein>
    <recommendedName>
        <fullName evidence="1">non-specific serine/threonine protein kinase</fullName>
        <ecNumber evidence="1">2.7.11.1</ecNumber>
    </recommendedName>
</protein>
<dbReference type="EMBL" id="HBGD01002969">
    <property type="protein sequence ID" value="CAD9079224.1"/>
    <property type="molecule type" value="Transcribed_RNA"/>
</dbReference>
<feature type="compositionally biased region" description="Polar residues" evidence="10">
    <location>
        <begin position="904"/>
        <end position="916"/>
    </location>
</feature>
<feature type="region of interest" description="Disordered" evidence="10">
    <location>
        <begin position="799"/>
        <end position="849"/>
    </location>
</feature>
<dbReference type="PROSITE" id="PS00107">
    <property type="entry name" value="PROTEIN_KINASE_ATP"/>
    <property type="match status" value="1"/>
</dbReference>
<accession>A0A7S1KND6</accession>
<feature type="compositionally biased region" description="Basic and acidic residues" evidence="10">
    <location>
        <begin position="819"/>
        <end position="829"/>
    </location>
</feature>
<evidence type="ECO:0000256" key="6">
    <source>
        <dbReference type="ARBA" id="ARBA00022840"/>
    </source>
</evidence>
<feature type="compositionally biased region" description="Low complexity" evidence="10">
    <location>
        <begin position="616"/>
        <end position="625"/>
    </location>
</feature>
<dbReference type="EC" id="2.7.11.1" evidence="1"/>
<dbReference type="PANTHER" id="PTHR44899:SF3">
    <property type="entry name" value="SERINE_THREONINE-PROTEIN KINASE NEK1"/>
    <property type="match status" value="1"/>
</dbReference>
<name>A0A7S1KND6_9EUKA</name>
<dbReference type="SMART" id="SM00220">
    <property type="entry name" value="S_TKc"/>
    <property type="match status" value="1"/>
</dbReference>
<dbReference type="AlphaFoldDB" id="A0A7S1KND6"/>
<evidence type="ECO:0000313" key="12">
    <source>
        <dbReference type="EMBL" id="CAD9079224.1"/>
    </source>
</evidence>
<keyword evidence="6 9" id="KW-0067">ATP-binding</keyword>
<keyword evidence="5" id="KW-0418">Kinase</keyword>
<keyword evidence="3" id="KW-0808">Transferase</keyword>
<feature type="region of interest" description="Disordered" evidence="10">
    <location>
        <begin position="864"/>
        <end position="971"/>
    </location>
</feature>
<dbReference type="InterPro" id="IPR000719">
    <property type="entry name" value="Prot_kinase_dom"/>
</dbReference>
<dbReference type="InterPro" id="IPR017441">
    <property type="entry name" value="Protein_kinase_ATP_BS"/>
</dbReference>
<dbReference type="Pfam" id="PF00069">
    <property type="entry name" value="Pkinase"/>
    <property type="match status" value="1"/>
</dbReference>
<organism evidence="12">
    <name type="scientific">Percolomonas cosmopolitus</name>
    <dbReference type="NCBI Taxonomy" id="63605"/>
    <lineage>
        <taxon>Eukaryota</taxon>
        <taxon>Discoba</taxon>
        <taxon>Heterolobosea</taxon>
        <taxon>Tetramitia</taxon>
        <taxon>Eutetramitia</taxon>
        <taxon>Percolomonadidae</taxon>
        <taxon>Percolomonas</taxon>
    </lineage>
</organism>
<comment type="catalytic activity">
    <reaction evidence="8">
        <text>L-seryl-[protein] + ATP = O-phospho-L-seryl-[protein] + ADP + H(+)</text>
        <dbReference type="Rhea" id="RHEA:17989"/>
        <dbReference type="Rhea" id="RHEA-COMP:9863"/>
        <dbReference type="Rhea" id="RHEA-COMP:11604"/>
        <dbReference type="ChEBI" id="CHEBI:15378"/>
        <dbReference type="ChEBI" id="CHEBI:29999"/>
        <dbReference type="ChEBI" id="CHEBI:30616"/>
        <dbReference type="ChEBI" id="CHEBI:83421"/>
        <dbReference type="ChEBI" id="CHEBI:456216"/>
        <dbReference type="EC" id="2.7.11.1"/>
    </reaction>
</comment>
<feature type="compositionally biased region" description="Basic and acidic residues" evidence="10">
    <location>
        <begin position="962"/>
        <end position="971"/>
    </location>
</feature>
<dbReference type="Gene3D" id="3.30.200.20">
    <property type="entry name" value="Phosphorylase Kinase, domain 1"/>
    <property type="match status" value="1"/>
</dbReference>
<feature type="compositionally biased region" description="Low complexity" evidence="10">
    <location>
        <begin position="28"/>
        <end position="37"/>
    </location>
</feature>
<evidence type="ECO:0000256" key="3">
    <source>
        <dbReference type="ARBA" id="ARBA00022679"/>
    </source>
</evidence>
<dbReference type="PROSITE" id="PS00108">
    <property type="entry name" value="PROTEIN_KINASE_ST"/>
    <property type="match status" value="1"/>
</dbReference>
<feature type="compositionally biased region" description="Polar residues" evidence="10">
    <location>
        <begin position="523"/>
        <end position="536"/>
    </location>
</feature>
<dbReference type="InterPro" id="IPR008271">
    <property type="entry name" value="Ser/Thr_kinase_AS"/>
</dbReference>
<dbReference type="GO" id="GO:0005524">
    <property type="term" value="F:ATP binding"/>
    <property type="evidence" value="ECO:0007669"/>
    <property type="project" value="UniProtKB-UniRule"/>
</dbReference>
<feature type="region of interest" description="Disordered" evidence="10">
    <location>
        <begin position="1"/>
        <end position="37"/>
    </location>
</feature>
<feature type="region of interest" description="Disordered" evidence="10">
    <location>
        <begin position="499"/>
        <end position="599"/>
    </location>
</feature>
<evidence type="ECO:0000256" key="10">
    <source>
        <dbReference type="SAM" id="MobiDB-lite"/>
    </source>
</evidence>
<dbReference type="InterPro" id="IPR051131">
    <property type="entry name" value="NEK_Ser/Thr_kinase_NIMA"/>
</dbReference>
<dbReference type="PANTHER" id="PTHR44899">
    <property type="entry name" value="CAMK FAMILY PROTEIN KINASE"/>
    <property type="match status" value="1"/>
</dbReference>
<evidence type="ECO:0000256" key="2">
    <source>
        <dbReference type="ARBA" id="ARBA00022527"/>
    </source>
</evidence>
<evidence type="ECO:0000256" key="8">
    <source>
        <dbReference type="ARBA" id="ARBA00048679"/>
    </source>
</evidence>
<feature type="compositionally biased region" description="Basic and acidic residues" evidence="10">
    <location>
        <begin position="864"/>
        <end position="876"/>
    </location>
</feature>
<feature type="compositionally biased region" description="Low complexity" evidence="10">
    <location>
        <begin position="924"/>
        <end position="940"/>
    </location>
</feature>
<dbReference type="PROSITE" id="PS50011">
    <property type="entry name" value="PROTEIN_KINASE_DOM"/>
    <property type="match status" value="1"/>
</dbReference>
<dbReference type="CDD" id="cd08215">
    <property type="entry name" value="STKc_Nek"/>
    <property type="match status" value="1"/>
</dbReference>
<dbReference type="GO" id="GO:0004674">
    <property type="term" value="F:protein serine/threonine kinase activity"/>
    <property type="evidence" value="ECO:0007669"/>
    <property type="project" value="UniProtKB-KW"/>
</dbReference>